<dbReference type="PATRIC" id="fig|279058.18.peg.4002"/>
<evidence type="ECO:0000256" key="3">
    <source>
        <dbReference type="ARBA" id="ARBA00022573"/>
    </source>
</evidence>
<dbReference type="SUPFAM" id="SSF53790">
    <property type="entry name" value="Tetrapyrrole methylase"/>
    <property type="match status" value="1"/>
</dbReference>
<dbReference type="InterPro" id="IPR014776">
    <property type="entry name" value="4pyrrole_Mease_sub2"/>
</dbReference>
<keyword evidence="3" id="KW-0169">Cobalamin biosynthesis</keyword>
<evidence type="ECO:0000256" key="6">
    <source>
        <dbReference type="ARBA" id="ARBA00022691"/>
    </source>
</evidence>
<dbReference type="InterPro" id="IPR003043">
    <property type="entry name" value="Uropor_MeTrfase_CS"/>
</dbReference>
<dbReference type="EC" id="2.1.1.107" evidence="2"/>
<dbReference type="InterPro" id="IPR014777">
    <property type="entry name" value="4pyrrole_Mease_sub1"/>
</dbReference>
<dbReference type="Gene3D" id="3.40.1010.10">
    <property type="entry name" value="Cobalt-precorrin-4 Transmethylase, Domain 1"/>
    <property type="match status" value="1"/>
</dbReference>
<evidence type="ECO:0000256" key="5">
    <source>
        <dbReference type="ARBA" id="ARBA00022679"/>
    </source>
</evidence>
<dbReference type="PROSITE" id="PS00839">
    <property type="entry name" value="SUMT_1"/>
    <property type="match status" value="1"/>
</dbReference>
<dbReference type="GO" id="GO:0009236">
    <property type="term" value="P:cobalamin biosynthetic process"/>
    <property type="evidence" value="ECO:0007669"/>
    <property type="project" value="UniProtKB-KW"/>
</dbReference>
<evidence type="ECO:0000313" key="12">
    <source>
        <dbReference type="EMBL" id="AMP11729.1"/>
    </source>
</evidence>
<protein>
    <recommendedName>
        <fullName evidence="2">uroporphyrinogen-III C-methyltransferase</fullName>
        <ecNumber evidence="2">2.1.1.107</ecNumber>
    </recommendedName>
</protein>
<dbReference type="GO" id="GO:0004851">
    <property type="term" value="F:uroporphyrin-III C-methyltransferase activity"/>
    <property type="evidence" value="ECO:0007669"/>
    <property type="project" value="UniProtKB-EC"/>
</dbReference>
<accession>A0A127QNX4</accession>
<dbReference type="GO" id="GO:0019354">
    <property type="term" value="P:siroheme biosynthetic process"/>
    <property type="evidence" value="ECO:0007669"/>
    <property type="project" value="UniProtKB-UniPathway"/>
</dbReference>
<dbReference type="InterPro" id="IPR000878">
    <property type="entry name" value="4pyrrol_Mease"/>
</dbReference>
<sequence>MVGAGPGDPDLLTLKAVKAIAQADVLLVDDLVNPEILQHAQRAARVIHVGKRGGCQSTSQEFIERLMALEARAGQCVARLKGGDPYLFGRGGEERAHLLAQGVTVEVVPGITSGMAAAASAGIAVTHREHSQGVIFVTGHSKHDSVQPNWQALVDANMTLVIYMGIARCRQLQSSLLEAGMARSMPVAVIQSATLPTQVRLQTTLERLSQDLHNSGLGSPSIIVVGEAVRYADALGAIELDGLQLALG</sequence>
<dbReference type="FunFam" id="3.40.1010.10:FF:000001">
    <property type="entry name" value="Siroheme synthase"/>
    <property type="match status" value="1"/>
</dbReference>
<dbReference type="EMBL" id="CP013235">
    <property type="protein sequence ID" value="AMP11729.1"/>
    <property type="molecule type" value="Genomic_DNA"/>
</dbReference>
<dbReference type="AlphaFoldDB" id="A0A127QNX4"/>
<reference evidence="12 13" key="1">
    <citation type="submission" date="2015-11" db="EMBL/GenBank/DDBJ databases">
        <title>Exploring the genomic traits of fungus-feeding bacterial genus Collimonas.</title>
        <authorList>
            <person name="Song C."/>
            <person name="Schmidt R."/>
            <person name="de Jager V."/>
            <person name="Krzyzanowska D."/>
            <person name="Jongedijk E."/>
            <person name="Cankar K."/>
            <person name="Beekwilder J."/>
            <person name="van Veen A."/>
            <person name="de Boer W."/>
            <person name="van Veen J.A."/>
            <person name="Garbeva P."/>
        </authorList>
    </citation>
    <scope>NUCLEOTIDE SEQUENCE [LARGE SCALE GENOMIC DNA]</scope>
    <source>
        <strain evidence="12 13">Ter282</strain>
    </source>
</reference>
<keyword evidence="5 10" id="KW-0808">Transferase</keyword>
<dbReference type="PANTHER" id="PTHR45790:SF3">
    <property type="entry name" value="S-ADENOSYL-L-METHIONINE-DEPENDENT UROPORPHYRINOGEN III METHYLTRANSFERASE, CHLOROPLASTIC"/>
    <property type="match status" value="1"/>
</dbReference>
<dbReference type="PANTHER" id="PTHR45790">
    <property type="entry name" value="SIROHEME SYNTHASE-RELATED"/>
    <property type="match status" value="1"/>
</dbReference>
<evidence type="ECO:0000313" key="13">
    <source>
        <dbReference type="Proteomes" id="UP000071778"/>
    </source>
</evidence>
<dbReference type="CDD" id="cd11642">
    <property type="entry name" value="SUMT"/>
    <property type="match status" value="1"/>
</dbReference>
<dbReference type="FunFam" id="3.30.950.10:FF:000001">
    <property type="entry name" value="Siroheme synthase"/>
    <property type="match status" value="1"/>
</dbReference>
<evidence type="ECO:0000259" key="11">
    <source>
        <dbReference type="Pfam" id="PF00590"/>
    </source>
</evidence>
<keyword evidence="4 10" id="KW-0489">Methyltransferase</keyword>
<evidence type="ECO:0000256" key="2">
    <source>
        <dbReference type="ARBA" id="ARBA00012162"/>
    </source>
</evidence>
<evidence type="ECO:0000256" key="8">
    <source>
        <dbReference type="ARBA" id="ARBA00025705"/>
    </source>
</evidence>
<dbReference type="Proteomes" id="UP000071778">
    <property type="component" value="Chromosome"/>
</dbReference>
<dbReference type="NCBIfam" id="NF004790">
    <property type="entry name" value="PRK06136.1"/>
    <property type="match status" value="1"/>
</dbReference>
<comment type="pathway">
    <text evidence="9">Cofactor biosynthesis; adenosylcobalamin biosynthesis; precorrin-2 from uroporphyrinogen III: step 1/1.</text>
</comment>
<evidence type="ECO:0000256" key="4">
    <source>
        <dbReference type="ARBA" id="ARBA00022603"/>
    </source>
</evidence>
<evidence type="ECO:0000256" key="9">
    <source>
        <dbReference type="ARBA" id="ARBA00060548"/>
    </source>
</evidence>
<evidence type="ECO:0000256" key="7">
    <source>
        <dbReference type="ARBA" id="ARBA00023244"/>
    </source>
</evidence>
<keyword evidence="13" id="KW-1185">Reference proteome</keyword>
<name>A0A127QNX4_9BURK</name>
<gene>
    <name evidence="12" type="primary">cobA</name>
    <name evidence="12" type="ORF">CAter282_4064</name>
</gene>
<comment type="similarity">
    <text evidence="1 10">Belongs to the precorrin methyltransferase family.</text>
</comment>
<dbReference type="Pfam" id="PF00590">
    <property type="entry name" value="TP_methylase"/>
    <property type="match status" value="1"/>
</dbReference>
<dbReference type="InterPro" id="IPR050161">
    <property type="entry name" value="Siro_Cobalamin_biosynth"/>
</dbReference>
<evidence type="ECO:0000256" key="10">
    <source>
        <dbReference type="RuleBase" id="RU003960"/>
    </source>
</evidence>
<dbReference type="GO" id="GO:0032259">
    <property type="term" value="P:methylation"/>
    <property type="evidence" value="ECO:0007669"/>
    <property type="project" value="UniProtKB-KW"/>
</dbReference>
<dbReference type="InterPro" id="IPR035996">
    <property type="entry name" value="4pyrrol_Methylase_sf"/>
</dbReference>
<evidence type="ECO:0000256" key="1">
    <source>
        <dbReference type="ARBA" id="ARBA00005879"/>
    </source>
</evidence>
<dbReference type="UniPathway" id="UPA00262">
    <property type="reaction ID" value="UER00211"/>
</dbReference>
<dbReference type="Gene3D" id="3.30.950.10">
    <property type="entry name" value="Methyltransferase, Cobalt-precorrin-4 Transmethylase, Domain 2"/>
    <property type="match status" value="1"/>
</dbReference>
<dbReference type="InterPro" id="IPR006366">
    <property type="entry name" value="CobA/CysG_C"/>
</dbReference>
<organism evidence="12 13">
    <name type="scientific">Collimonas arenae</name>
    <dbReference type="NCBI Taxonomy" id="279058"/>
    <lineage>
        <taxon>Bacteria</taxon>
        <taxon>Pseudomonadati</taxon>
        <taxon>Pseudomonadota</taxon>
        <taxon>Betaproteobacteria</taxon>
        <taxon>Burkholderiales</taxon>
        <taxon>Oxalobacteraceae</taxon>
        <taxon>Collimonas</taxon>
    </lineage>
</organism>
<proteinExistence type="inferred from homology"/>
<comment type="pathway">
    <text evidence="8">Porphyrin-containing compound metabolism; siroheme biosynthesis; precorrin-2 from uroporphyrinogen III: step 1/1.</text>
</comment>
<keyword evidence="7" id="KW-0627">Porphyrin biosynthesis</keyword>
<keyword evidence="6" id="KW-0949">S-adenosyl-L-methionine</keyword>
<feature type="domain" description="Tetrapyrrole methylase" evidence="11">
    <location>
        <begin position="1"/>
        <end position="208"/>
    </location>
</feature>
<dbReference type="NCBIfam" id="TIGR01469">
    <property type="entry name" value="cobA_cysG_Cterm"/>
    <property type="match status" value="1"/>
</dbReference>
<dbReference type="PROSITE" id="PS00840">
    <property type="entry name" value="SUMT_2"/>
    <property type="match status" value="1"/>
</dbReference>